<dbReference type="Pfam" id="PF02583">
    <property type="entry name" value="Trns_repr_metal"/>
    <property type="match status" value="1"/>
</dbReference>
<evidence type="ECO:0000256" key="1">
    <source>
        <dbReference type="ARBA" id="ARBA00005260"/>
    </source>
</evidence>
<dbReference type="Gene3D" id="1.20.58.1000">
    <property type="entry name" value="Metal-sensitive repressor, helix protomer"/>
    <property type="match status" value="1"/>
</dbReference>
<dbReference type="CDD" id="cd10148">
    <property type="entry name" value="CsoR-like_DUF156"/>
    <property type="match status" value="1"/>
</dbReference>
<name>A0A1I7IE23_9PROT</name>
<sequence length="106" mass="11777">MQALKSKTDKKPCHMPTAVVQPDKEALIKRLNRIEGQVRGVAKMITEDRYCVDILNQVSALQSALDAVAMRLLENHTHGCMQSAIRSGDGDAAIDELMTVVRRFAR</sequence>
<proteinExistence type="inferred from homology"/>
<dbReference type="GO" id="GO:0046872">
    <property type="term" value="F:metal ion binding"/>
    <property type="evidence" value="ECO:0007669"/>
    <property type="project" value="InterPro"/>
</dbReference>
<dbReference type="AlphaFoldDB" id="A0A1I7IE23"/>
<protein>
    <submittedName>
        <fullName evidence="2">DNA-binding transcriptional regulator, FrmR family</fullName>
    </submittedName>
</protein>
<evidence type="ECO:0000313" key="2">
    <source>
        <dbReference type="EMBL" id="SFU71175.1"/>
    </source>
</evidence>
<dbReference type="PANTHER" id="PTHR33677">
    <property type="entry name" value="TRANSCRIPTIONAL REPRESSOR FRMR-RELATED"/>
    <property type="match status" value="1"/>
</dbReference>
<organism evidence="2 3">
    <name type="scientific">Nitrosospira multiformis</name>
    <dbReference type="NCBI Taxonomy" id="1231"/>
    <lineage>
        <taxon>Bacteria</taxon>
        <taxon>Pseudomonadati</taxon>
        <taxon>Pseudomonadota</taxon>
        <taxon>Betaproteobacteria</taxon>
        <taxon>Nitrosomonadales</taxon>
        <taxon>Nitrosomonadaceae</taxon>
        <taxon>Nitrosospira</taxon>
    </lineage>
</organism>
<keyword evidence="2" id="KW-0238">DNA-binding</keyword>
<gene>
    <name evidence="2" type="ORF">SAMN05216417_11841</name>
</gene>
<dbReference type="PANTHER" id="PTHR33677:SF3">
    <property type="entry name" value="COPPER-SENSING TRANSCRIPTIONAL REPRESSOR RICR"/>
    <property type="match status" value="1"/>
</dbReference>
<dbReference type="InterPro" id="IPR003735">
    <property type="entry name" value="Metal_Tscrpt_repr"/>
</dbReference>
<comment type="similarity">
    <text evidence="1">Belongs to the FrmR/RcnR family.</text>
</comment>
<dbReference type="InterPro" id="IPR038390">
    <property type="entry name" value="Metal_Tscrpt_repr_sf"/>
</dbReference>
<dbReference type="Proteomes" id="UP000182649">
    <property type="component" value="Unassembled WGS sequence"/>
</dbReference>
<accession>A0A1I7IE23</accession>
<dbReference type="EMBL" id="FPBZ01000018">
    <property type="protein sequence ID" value="SFU71175.1"/>
    <property type="molecule type" value="Genomic_DNA"/>
</dbReference>
<dbReference type="GO" id="GO:0045892">
    <property type="term" value="P:negative regulation of DNA-templated transcription"/>
    <property type="evidence" value="ECO:0007669"/>
    <property type="project" value="UniProtKB-ARBA"/>
</dbReference>
<reference evidence="2 3" key="1">
    <citation type="submission" date="2016-10" db="EMBL/GenBank/DDBJ databases">
        <authorList>
            <person name="de Groot N.N."/>
        </authorList>
    </citation>
    <scope>NUCLEOTIDE SEQUENCE [LARGE SCALE GENOMIC DNA]</scope>
    <source>
        <strain evidence="2 3">Nl14</strain>
    </source>
</reference>
<dbReference type="GO" id="GO:0003677">
    <property type="term" value="F:DNA binding"/>
    <property type="evidence" value="ECO:0007669"/>
    <property type="project" value="UniProtKB-KW"/>
</dbReference>
<evidence type="ECO:0000313" key="3">
    <source>
        <dbReference type="Proteomes" id="UP000182649"/>
    </source>
</evidence>